<dbReference type="Proteomes" id="UP000673394">
    <property type="component" value="Unassembled WGS sequence"/>
</dbReference>
<proteinExistence type="predicted"/>
<organism evidence="1 2">
    <name type="scientific">Paenibacillus lignilyticus</name>
    <dbReference type="NCBI Taxonomy" id="1172615"/>
    <lineage>
        <taxon>Bacteria</taxon>
        <taxon>Bacillati</taxon>
        <taxon>Bacillota</taxon>
        <taxon>Bacilli</taxon>
        <taxon>Bacillales</taxon>
        <taxon>Paenibacillaceae</taxon>
        <taxon>Paenibacillus</taxon>
    </lineage>
</organism>
<sequence length="47" mass="5538">MNDRYVSNESLREIIVECKQLIQQLDQQLEGLSVLLMEKPNAFTDER</sequence>
<protein>
    <submittedName>
        <fullName evidence="1">Uncharacterized protein</fullName>
    </submittedName>
</protein>
<comment type="caution">
    <text evidence="1">The sequence shown here is derived from an EMBL/GenBank/DDBJ whole genome shotgun (WGS) entry which is preliminary data.</text>
</comment>
<gene>
    <name evidence="1" type="ORF">I8J30_32080</name>
</gene>
<name>A0ABS5CN72_9BACL</name>
<reference evidence="1 2" key="1">
    <citation type="submission" date="2021-04" db="EMBL/GenBank/DDBJ databases">
        <title>Paenibacillus sp. DLE-14 whole genome sequence.</title>
        <authorList>
            <person name="Ham Y.J."/>
        </authorList>
    </citation>
    <scope>NUCLEOTIDE SEQUENCE [LARGE SCALE GENOMIC DNA]</scope>
    <source>
        <strain evidence="1 2">DLE-14</strain>
    </source>
</reference>
<dbReference type="EMBL" id="JAGKSP010000038">
    <property type="protein sequence ID" value="MBP3967313.1"/>
    <property type="molecule type" value="Genomic_DNA"/>
</dbReference>
<evidence type="ECO:0000313" key="2">
    <source>
        <dbReference type="Proteomes" id="UP000673394"/>
    </source>
</evidence>
<accession>A0ABS5CN72</accession>
<dbReference type="RefSeq" id="WP_210664414.1">
    <property type="nucleotide sequence ID" value="NZ_JAGKSP010000038.1"/>
</dbReference>
<evidence type="ECO:0000313" key="1">
    <source>
        <dbReference type="EMBL" id="MBP3967313.1"/>
    </source>
</evidence>
<keyword evidence="2" id="KW-1185">Reference proteome</keyword>